<protein>
    <submittedName>
        <fullName evidence="10">ABC transporter permease subunit</fullName>
    </submittedName>
    <submittedName>
        <fullName evidence="9">Sugar ABC transporter permease</fullName>
    </submittedName>
</protein>
<dbReference type="Gene3D" id="1.10.3720.10">
    <property type="entry name" value="MetI-like"/>
    <property type="match status" value="1"/>
</dbReference>
<comment type="caution">
    <text evidence="10">The sequence shown here is derived from an EMBL/GenBank/DDBJ whole genome shotgun (WGS) entry which is preliminary data.</text>
</comment>
<dbReference type="GO" id="GO:0005886">
    <property type="term" value="C:plasma membrane"/>
    <property type="evidence" value="ECO:0007669"/>
    <property type="project" value="UniProtKB-SubCell"/>
</dbReference>
<feature type="transmembrane region" description="Helical" evidence="7">
    <location>
        <begin position="108"/>
        <end position="130"/>
    </location>
</feature>
<evidence type="ECO:0000313" key="10">
    <source>
        <dbReference type="EMBL" id="MUB62242.1"/>
    </source>
</evidence>
<proteinExistence type="predicted"/>
<evidence type="ECO:0000256" key="4">
    <source>
        <dbReference type="ARBA" id="ARBA00022692"/>
    </source>
</evidence>
<dbReference type="EMBL" id="WNME01000002">
    <property type="protein sequence ID" value="MUB62242.1"/>
    <property type="molecule type" value="Genomic_DNA"/>
</dbReference>
<organism evidence="10 11">
    <name type="scientific">Hungatella hathewayi</name>
    <dbReference type="NCBI Taxonomy" id="154046"/>
    <lineage>
        <taxon>Bacteria</taxon>
        <taxon>Bacillati</taxon>
        <taxon>Bacillota</taxon>
        <taxon>Clostridia</taxon>
        <taxon>Lachnospirales</taxon>
        <taxon>Lachnospiraceae</taxon>
        <taxon>Hungatella</taxon>
    </lineage>
</organism>
<feature type="transmembrane region" description="Helical" evidence="7">
    <location>
        <begin position="12"/>
        <end position="31"/>
    </location>
</feature>
<evidence type="ECO:0000256" key="5">
    <source>
        <dbReference type="ARBA" id="ARBA00022989"/>
    </source>
</evidence>
<keyword evidence="5 7" id="KW-1133">Transmembrane helix</keyword>
<dbReference type="RefSeq" id="WP_006775178.1">
    <property type="nucleotide sequence ID" value="NZ_BQNJ01000002.1"/>
</dbReference>
<dbReference type="PANTHER" id="PTHR43744">
    <property type="entry name" value="ABC TRANSPORTER PERMEASE PROTEIN MG189-RELATED-RELATED"/>
    <property type="match status" value="1"/>
</dbReference>
<evidence type="ECO:0000256" key="2">
    <source>
        <dbReference type="ARBA" id="ARBA00022448"/>
    </source>
</evidence>
<dbReference type="EMBL" id="BQNJ01000002">
    <property type="protein sequence ID" value="GKH02455.1"/>
    <property type="molecule type" value="Genomic_DNA"/>
</dbReference>
<evidence type="ECO:0000256" key="3">
    <source>
        <dbReference type="ARBA" id="ARBA00022475"/>
    </source>
</evidence>
<dbReference type="GO" id="GO:0055085">
    <property type="term" value="P:transmembrane transport"/>
    <property type="evidence" value="ECO:0007669"/>
    <property type="project" value="InterPro"/>
</dbReference>
<dbReference type="InterPro" id="IPR000515">
    <property type="entry name" value="MetI-like"/>
</dbReference>
<dbReference type="AlphaFoldDB" id="A0A174LKJ1"/>
<comment type="subcellular location">
    <subcellularLocation>
        <location evidence="1">Cell membrane</location>
        <topology evidence="1">Multi-pass membrane protein</topology>
    </subcellularLocation>
</comment>
<dbReference type="OrthoDB" id="157184at2"/>
<accession>A0A174LKJ1</accession>
<feature type="transmembrane region" description="Helical" evidence="7">
    <location>
        <begin position="76"/>
        <end position="96"/>
    </location>
</feature>
<evidence type="ECO:0000256" key="1">
    <source>
        <dbReference type="ARBA" id="ARBA00004651"/>
    </source>
</evidence>
<sequence length="292" mass="32625">MKAGKKDRVFELVTTVLLAVILIIALYPLYFSLIASISSPRAVYQGRVLFLPADVTLDGYRKIFADQSIWTGFGNGLLYTFVGTLLNVVFTVPLAYALSRKEFPLGGVFMKIMVFTMYFYGGIIPLYFVVKQMGMLDSIWSIVLPTLISTYNMIIARSYFMGSIPEELKEAAFLDGCGYVGFFFRVALPLSKSLIAVMVLFYAAKQWNSYFEPMIYLSSESRFPLQLVLRTILIDSQNSLASADASTVADMQQLVDLLKYGCVVVSSIPMLVFYPFVQKHFVKGVMLGAVKG</sequence>
<dbReference type="InterPro" id="IPR035906">
    <property type="entry name" value="MetI-like_sf"/>
</dbReference>
<evidence type="ECO:0000259" key="8">
    <source>
        <dbReference type="PROSITE" id="PS50928"/>
    </source>
</evidence>
<reference evidence="10 11" key="1">
    <citation type="submission" date="2019-09" db="EMBL/GenBank/DDBJ databases">
        <title>Draft genome sequencing of Hungatella hathewayi 123Y-2.</title>
        <authorList>
            <person name="Lv Q."/>
            <person name="Li S."/>
        </authorList>
    </citation>
    <scope>NUCLEOTIDE SEQUENCE [LARGE SCALE GENOMIC DNA]</scope>
    <source>
        <strain evidence="10 11">123Y-2</strain>
    </source>
</reference>
<dbReference type="SUPFAM" id="SSF161098">
    <property type="entry name" value="MetI-like"/>
    <property type="match status" value="1"/>
</dbReference>
<evidence type="ECO:0000313" key="11">
    <source>
        <dbReference type="Proteomes" id="UP000434223"/>
    </source>
</evidence>
<feature type="transmembrane region" description="Helical" evidence="7">
    <location>
        <begin position="182"/>
        <end position="204"/>
    </location>
</feature>
<evidence type="ECO:0000256" key="7">
    <source>
        <dbReference type="SAM" id="Phobius"/>
    </source>
</evidence>
<feature type="transmembrane region" description="Helical" evidence="7">
    <location>
        <begin position="257"/>
        <end position="277"/>
    </location>
</feature>
<dbReference type="PANTHER" id="PTHR43744:SF9">
    <property type="entry name" value="POLYGALACTURONAN_RHAMNOGALACTURONAN TRANSPORT SYSTEM PERMEASE PROTEIN YTCP"/>
    <property type="match status" value="1"/>
</dbReference>
<name>A0A174LKJ1_9FIRM</name>
<keyword evidence="6 7" id="KW-0472">Membrane</keyword>
<keyword evidence="4 7" id="KW-0812">Transmembrane</keyword>
<reference evidence="9" key="2">
    <citation type="submission" date="2022-01" db="EMBL/GenBank/DDBJ databases">
        <title>Novel bile acid biosynthetic pathways are enriched in the microbiome of centenarians.</title>
        <authorList>
            <person name="Sato Y."/>
            <person name="Atarashi K."/>
            <person name="Plichta R.D."/>
            <person name="Arai Y."/>
            <person name="Sasajima S."/>
            <person name="Kearney M.S."/>
            <person name="Suda W."/>
            <person name="Takeshita K."/>
            <person name="Sasaki T."/>
            <person name="Okamoto S."/>
            <person name="Skelly N.A."/>
            <person name="Okamura Y."/>
            <person name="Vlamakis H."/>
            <person name="Li Y."/>
            <person name="Tanoue T."/>
            <person name="Takei H."/>
            <person name="Nittono H."/>
            <person name="Narushima S."/>
            <person name="Irie J."/>
            <person name="Itoh H."/>
            <person name="Moriya K."/>
            <person name="Sugiura Y."/>
            <person name="Suematsu M."/>
            <person name="Moritoki N."/>
            <person name="Shibata S."/>
            <person name="Littman R.D."/>
            <person name="Fischbach A.M."/>
            <person name="Uwamino Y."/>
            <person name="Inoue T."/>
            <person name="Honda A."/>
            <person name="Hattori M."/>
            <person name="Murai T."/>
            <person name="Xavier J.R."/>
            <person name="Hirose N."/>
            <person name="Honda K."/>
        </authorList>
    </citation>
    <scope>NUCLEOTIDE SEQUENCE</scope>
    <source>
        <strain evidence="9">CE91-St55</strain>
    </source>
</reference>
<evidence type="ECO:0000256" key="6">
    <source>
        <dbReference type="ARBA" id="ARBA00023136"/>
    </source>
</evidence>
<dbReference type="PROSITE" id="PS50928">
    <property type="entry name" value="ABC_TM1"/>
    <property type="match status" value="1"/>
</dbReference>
<keyword evidence="2" id="KW-0813">Transport</keyword>
<gene>
    <name evidence="9" type="ORF">CE91St55_44360</name>
    <name evidence="10" type="ORF">GNE07_04045</name>
</gene>
<dbReference type="Proteomes" id="UP001055091">
    <property type="component" value="Unassembled WGS sequence"/>
</dbReference>
<dbReference type="GeneID" id="93148540"/>
<dbReference type="Proteomes" id="UP000434223">
    <property type="component" value="Unassembled WGS sequence"/>
</dbReference>
<dbReference type="CDD" id="cd06261">
    <property type="entry name" value="TM_PBP2"/>
    <property type="match status" value="1"/>
</dbReference>
<feature type="transmembrane region" description="Helical" evidence="7">
    <location>
        <begin position="142"/>
        <end position="161"/>
    </location>
</feature>
<feature type="domain" description="ABC transmembrane type-1" evidence="8">
    <location>
        <begin position="73"/>
        <end position="259"/>
    </location>
</feature>
<evidence type="ECO:0000313" key="9">
    <source>
        <dbReference type="EMBL" id="GKH02455.1"/>
    </source>
</evidence>
<keyword evidence="3" id="KW-1003">Cell membrane</keyword>